<dbReference type="GO" id="GO:0004519">
    <property type="term" value="F:endonuclease activity"/>
    <property type="evidence" value="ECO:0007669"/>
    <property type="project" value="UniProtKB-KW"/>
</dbReference>
<evidence type="ECO:0000256" key="2">
    <source>
        <dbReference type="ARBA" id="ARBA00022759"/>
    </source>
</evidence>
<keyword evidence="4" id="KW-0472">Membrane</keyword>
<dbReference type="PROSITE" id="PS50830">
    <property type="entry name" value="TNASE_3"/>
    <property type="match status" value="1"/>
</dbReference>
<evidence type="ECO:0000256" key="4">
    <source>
        <dbReference type="SAM" id="Phobius"/>
    </source>
</evidence>
<dbReference type="GO" id="GO:0016787">
    <property type="term" value="F:hydrolase activity"/>
    <property type="evidence" value="ECO:0007669"/>
    <property type="project" value="UniProtKB-KW"/>
</dbReference>
<gene>
    <name evidence="6" type="ordered locus">sll5084</name>
</gene>
<dbReference type="EnsemblBacteria" id="BAD01854">
    <property type="protein sequence ID" value="BAD01854"/>
    <property type="gene ID" value="BAD01854"/>
</dbReference>
<dbReference type="KEGG" id="syn:sll5084"/>
<feature type="transmembrane region" description="Helical" evidence="4">
    <location>
        <begin position="6"/>
        <end position="33"/>
    </location>
</feature>
<keyword evidence="4" id="KW-1133">Transmembrane helix</keyword>
<keyword evidence="3" id="KW-0378">Hydrolase</keyword>
<dbReference type="SMART" id="SM00318">
    <property type="entry name" value="SNc"/>
    <property type="match status" value="1"/>
</dbReference>
<evidence type="ECO:0000256" key="3">
    <source>
        <dbReference type="ARBA" id="ARBA00022801"/>
    </source>
</evidence>
<dbReference type="EMBL" id="AP004310">
    <property type="protein sequence ID" value="BAD01854.1"/>
    <property type="molecule type" value="Genomic_DNA"/>
</dbReference>
<evidence type="ECO:0000313" key="6">
    <source>
        <dbReference type="EMBL" id="BAD01854.1"/>
    </source>
</evidence>
<keyword evidence="1" id="KW-0540">Nuclease</keyword>
<keyword evidence="4" id="KW-0812">Transmembrane</keyword>
<keyword evidence="7" id="KW-1185">Reference proteome</keyword>
<organism evidence="6 7">
    <name type="scientific">Synechocystis sp. (strain ATCC 27184 / PCC 6803 / Kazusa)</name>
    <dbReference type="NCBI Taxonomy" id="1111708"/>
    <lineage>
        <taxon>Bacteria</taxon>
        <taxon>Bacillati</taxon>
        <taxon>Cyanobacteriota</taxon>
        <taxon>Cyanophyceae</taxon>
        <taxon>Synechococcales</taxon>
        <taxon>Merismopediaceae</taxon>
        <taxon>Synechocystis</taxon>
    </lineage>
</organism>
<dbReference type="InterPro" id="IPR035437">
    <property type="entry name" value="SNase_OB-fold_sf"/>
</dbReference>
<name>Q6ZEP6_SYNY3</name>
<dbReference type="PhylomeDB" id="Q6ZEP6"/>
<dbReference type="Pfam" id="PF00565">
    <property type="entry name" value="SNase"/>
    <property type="match status" value="1"/>
</dbReference>
<reference evidence="6 7" key="1">
    <citation type="journal article" date="2003" name="DNA Res.">
        <title>Structural analysis of four large plasmids harboring in a unicellular cyanobacterium, Synechocystis sp. PCC 6803.</title>
        <authorList>
            <person name="Kaneko T."/>
            <person name="Nakamura Y."/>
            <person name="Sasamoto S."/>
            <person name="Watanabe A."/>
            <person name="Kohara M."/>
            <person name="Matsumoto M."/>
            <person name="Shimpo S."/>
            <person name="Yamada M."/>
            <person name="Tabata S."/>
        </authorList>
    </citation>
    <scope>NUCLEOTIDE SEQUENCE [LARGE SCALE GENOMIC DNA]</scope>
    <source>
        <strain evidence="7">ATCC 27184 / PCC 6803 / Kazusa</strain>
    </source>
</reference>
<proteinExistence type="predicted"/>
<keyword evidence="6" id="KW-0614">Plasmid</keyword>
<protein>
    <submittedName>
        <fullName evidence="6">Sll5084 protein</fullName>
    </submittedName>
</protein>
<sequence>MSLSGAILYVPLFLSMLFLLAIYGITFCFIFCINYSFDVYNCQILFSNSMDKNIWLILSLCTTMITACSQKQMQEMASNTMVTQNRTPDKTWRVKPGSVHDGDTFRAVADVTNEEIKVRLACIDAPELEQAGGVEARDYLRSMLTDNREIILMGAGKDQYGRSVVEVFAITDTPGLEVGVNGEMVLAGMAHYYERYKRSCPENAEQYEFLEQEAISSKAGVWANGDAERPWNWRGRNK</sequence>
<evidence type="ECO:0000313" key="7">
    <source>
        <dbReference type="Proteomes" id="UP000001425"/>
    </source>
</evidence>
<geneLocation type="plasmid" evidence="6 7">
    <name>pSYSM</name>
</geneLocation>
<accession>Q6ZEP6</accession>
<dbReference type="Gene3D" id="2.40.50.90">
    <property type="match status" value="1"/>
</dbReference>
<keyword evidence="2" id="KW-0255">Endonuclease</keyword>
<dbReference type="Proteomes" id="UP000001425">
    <property type="component" value="Plasmid pSYSM"/>
</dbReference>
<evidence type="ECO:0000256" key="1">
    <source>
        <dbReference type="ARBA" id="ARBA00022722"/>
    </source>
</evidence>
<dbReference type="InParanoid" id="Q6ZEP6"/>
<dbReference type="InterPro" id="IPR016071">
    <property type="entry name" value="Staphylococal_nuclease_OB-fold"/>
</dbReference>
<dbReference type="SUPFAM" id="SSF50199">
    <property type="entry name" value="Staphylococcal nuclease"/>
    <property type="match status" value="1"/>
</dbReference>
<dbReference type="PANTHER" id="PTHR12302">
    <property type="entry name" value="EBNA2 BINDING PROTEIN P100"/>
    <property type="match status" value="1"/>
</dbReference>
<dbReference type="PANTHER" id="PTHR12302:SF3">
    <property type="entry name" value="SERINE_THREONINE-PROTEIN KINASE 31"/>
    <property type="match status" value="1"/>
</dbReference>
<feature type="domain" description="TNase-like" evidence="5">
    <location>
        <begin position="99"/>
        <end position="224"/>
    </location>
</feature>
<dbReference type="AlphaFoldDB" id="Q6ZEP6"/>
<evidence type="ECO:0000259" key="5">
    <source>
        <dbReference type="PROSITE" id="PS50830"/>
    </source>
</evidence>